<dbReference type="EMBL" id="BAAABM010000037">
    <property type="protein sequence ID" value="GAA0348068.1"/>
    <property type="molecule type" value="Genomic_DNA"/>
</dbReference>
<sequence length="113" mass="12845">MSATRRPYWLPGNCPPWCLLVTEHRDDDHPEDRSHAGRDASVTLTAADPLDLDGEPEEMRLYLLQHYRECEPRIWLGRNDTDRGGHLTLDEAEALAAELRRLVKVGRGEDAGE</sequence>
<gene>
    <name evidence="2" type="ORF">GCM10010151_42230</name>
</gene>
<dbReference type="InterPro" id="IPR054202">
    <property type="entry name" value="DUF6907"/>
</dbReference>
<feature type="compositionally biased region" description="Basic and acidic residues" evidence="1">
    <location>
        <begin position="26"/>
        <end position="38"/>
    </location>
</feature>
<reference evidence="2 3" key="1">
    <citation type="journal article" date="2019" name="Int. J. Syst. Evol. Microbiol.">
        <title>The Global Catalogue of Microorganisms (GCM) 10K type strain sequencing project: providing services to taxonomists for standard genome sequencing and annotation.</title>
        <authorList>
            <consortium name="The Broad Institute Genomics Platform"/>
            <consortium name="The Broad Institute Genome Sequencing Center for Infectious Disease"/>
            <person name="Wu L."/>
            <person name="Ma J."/>
        </authorList>
    </citation>
    <scope>NUCLEOTIDE SEQUENCE [LARGE SCALE GENOMIC DNA]</scope>
    <source>
        <strain evidence="2 3">JCM 3146</strain>
    </source>
</reference>
<accession>A0ABN0WW43</accession>
<evidence type="ECO:0000313" key="3">
    <source>
        <dbReference type="Proteomes" id="UP001501822"/>
    </source>
</evidence>
<dbReference type="Proteomes" id="UP001501822">
    <property type="component" value="Unassembled WGS sequence"/>
</dbReference>
<feature type="region of interest" description="Disordered" evidence="1">
    <location>
        <begin position="26"/>
        <end position="46"/>
    </location>
</feature>
<dbReference type="Pfam" id="PF21848">
    <property type="entry name" value="DUF6907"/>
    <property type="match status" value="1"/>
</dbReference>
<evidence type="ECO:0000256" key="1">
    <source>
        <dbReference type="SAM" id="MobiDB-lite"/>
    </source>
</evidence>
<name>A0ABN0WW43_9ACTN</name>
<organism evidence="2 3">
    <name type="scientific">Actinoallomurus spadix</name>
    <dbReference type="NCBI Taxonomy" id="79912"/>
    <lineage>
        <taxon>Bacteria</taxon>
        <taxon>Bacillati</taxon>
        <taxon>Actinomycetota</taxon>
        <taxon>Actinomycetes</taxon>
        <taxon>Streptosporangiales</taxon>
        <taxon>Thermomonosporaceae</taxon>
        <taxon>Actinoallomurus</taxon>
    </lineage>
</organism>
<protein>
    <submittedName>
        <fullName evidence="2">Uncharacterized protein</fullName>
    </submittedName>
</protein>
<dbReference type="RefSeq" id="WP_252801371.1">
    <property type="nucleotide sequence ID" value="NZ_BAAABM010000037.1"/>
</dbReference>
<evidence type="ECO:0000313" key="2">
    <source>
        <dbReference type="EMBL" id="GAA0348068.1"/>
    </source>
</evidence>
<comment type="caution">
    <text evidence="2">The sequence shown here is derived from an EMBL/GenBank/DDBJ whole genome shotgun (WGS) entry which is preliminary data.</text>
</comment>
<keyword evidence="3" id="KW-1185">Reference proteome</keyword>
<proteinExistence type="predicted"/>